<evidence type="ECO:0000313" key="3">
    <source>
        <dbReference type="Proteomes" id="UP000316649"/>
    </source>
</evidence>
<accession>A0A558DSR4</accession>
<gene>
    <name evidence="2" type="ORF">FHP88_04270</name>
</gene>
<dbReference type="GO" id="GO:0043093">
    <property type="term" value="P:FtsZ-dependent cytokinesis"/>
    <property type="evidence" value="ECO:0007669"/>
    <property type="project" value="InterPro"/>
</dbReference>
<keyword evidence="1" id="KW-0175">Coiled coil</keyword>
<dbReference type="EMBL" id="VMNH01000005">
    <property type="protein sequence ID" value="TVO76649.1"/>
    <property type="molecule type" value="Genomic_DNA"/>
</dbReference>
<dbReference type="RefSeq" id="WP_144357779.1">
    <property type="nucleotide sequence ID" value="NZ_VMNH01000005.1"/>
</dbReference>
<dbReference type="Proteomes" id="UP000316649">
    <property type="component" value="Unassembled WGS sequence"/>
</dbReference>
<dbReference type="OrthoDB" id="6120894at2"/>
<dbReference type="AlphaFoldDB" id="A0A558DSR4"/>
<sequence>MNLNDPNSTSELDLNKLETQVDELIRTISRLKEENRNLRGKQQELMSERAELIEKTELARSRVEAMISRLRTIETG</sequence>
<dbReference type="GO" id="GO:0005737">
    <property type="term" value="C:cytoplasm"/>
    <property type="evidence" value="ECO:0007669"/>
    <property type="project" value="InterPro"/>
</dbReference>
<evidence type="ECO:0000256" key="1">
    <source>
        <dbReference type="SAM" id="Coils"/>
    </source>
</evidence>
<dbReference type="InterPro" id="IPR012662">
    <property type="entry name" value="CHP02449"/>
</dbReference>
<feature type="coiled-coil region" evidence="1">
    <location>
        <begin position="7"/>
        <end position="55"/>
    </location>
</feature>
<organism evidence="2 3">
    <name type="scientific">Sedimenticola selenatireducens</name>
    <dbReference type="NCBI Taxonomy" id="191960"/>
    <lineage>
        <taxon>Bacteria</taxon>
        <taxon>Pseudomonadati</taxon>
        <taxon>Pseudomonadota</taxon>
        <taxon>Gammaproteobacteria</taxon>
        <taxon>Chromatiales</taxon>
        <taxon>Sedimenticolaceae</taxon>
        <taxon>Sedimenticola</taxon>
    </lineage>
</organism>
<name>A0A558DSR4_9GAMM</name>
<evidence type="ECO:0000313" key="2">
    <source>
        <dbReference type="EMBL" id="TVO76649.1"/>
    </source>
</evidence>
<dbReference type="GO" id="GO:0000917">
    <property type="term" value="P:division septum assembly"/>
    <property type="evidence" value="ECO:0007669"/>
    <property type="project" value="UniProtKB-KW"/>
</dbReference>
<comment type="caution">
    <text evidence="2">The sequence shown here is derived from an EMBL/GenBank/DDBJ whole genome shotgun (WGS) entry which is preliminary data.</text>
</comment>
<protein>
    <submittedName>
        <fullName evidence="2">TIGR02449 family protein</fullName>
    </submittedName>
</protein>
<keyword evidence="3" id="KW-1185">Reference proteome</keyword>
<dbReference type="Gene3D" id="1.20.5.340">
    <property type="match status" value="1"/>
</dbReference>
<dbReference type="NCBIfam" id="TIGR02449">
    <property type="entry name" value="TIGR02449 family protein"/>
    <property type="match status" value="1"/>
</dbReference>
<proteinExistence type="predicted"/>
<reference evidence="2 3" key="1">
    <citation type="submission" date="2019-07" db="EMBL/GenBank/DDBJ databases">
        <title>The pathways for chlorine oxyanion respiration interact through the shared metabolite chlorate.</title>
        <authorList>
            <person name="Barnum T.P."/>
            <person name="Cheng Y."/>
            <person name="Hill K.A."/>
            <person name="Lucas L.N."/>
            <person name="Carlson H.K."/>
            <person name="Coates J.D."/>
        </authorList>
    </citation>
    <scope>NUCLEOTIDE SEQUENCE [LARGE SCALE GENOMIC DNA]</scope>
    <source>
        <strain evidence="2 3">BK-1</strain>
    </source>
</reference>